<dbReference type="PANTHER" id="PTHR10357:SF179">
    <property type="entry name" value="NEUTRAL AND BASIC AMINO ACID TRANSPORT PROTEIN RBAT"/>
    <property type="match status" value="1"/>
</dbReference>
<dbReference type="Proteomes" id="UP001275084">
    <property type="component" value="Unassembled WGS sequence"/>
</dbReference>
<protein>
    <submittedName>
        <fullName evidence="3">Alpha amylase, catalytic domain subfamily</fullName>
    </submittedName>
</protein>
<evidence type="ECO:0000256" key="1">
    <source>
        <dbReference type="ARBA" id="ARBA00008061"/>
    </source>
</evidence>
<sequence length="680" mass="77307">MTSPSTFGYRTVEMYPDIFNLRHANFVLWSPGSPPPISSPYLVIGTADKSPNVFNQIGRYPFVVSHEKTDLWLLDPKSITPPLRDGVYRYWFEIQDTSPERRGTLLVTDPLAYTVDYAVTQGLNDTVQPASVIRFRDGKLWPCNPDGTLPQKLAVPDLASLPSNNHLVIYELPTSWAKVGDDARGVSVDIGTFADVLALFDTTHRGNRFSTTPAVYNGAILAELGINALQLLPAADARSKGEWGYATANYFAPDYNLGSASDLVQLVDKIHSQNIRLFTDVVMAFGHDPYIYIDFEQFHLRPDMERNNPDSYQSHANGQMRDGYGGSSWRYLQSAKSYDPEEGSKDAWTHPSWAFHRMHLTRWMTDFGVDGLRLDSVNNIGSYDFVRSYKERAWELYNARYGRAADPSKFLVIGEELSMPVSMVQQGVLNALWNEPWQGRLRAALLGEQVKREESFEWNVRKLVDCTLDDHGDTNFTDGAQAVNYITSHDIEGWRKERLYNFLQSNNIWDVERRAKLAFALLLTSVGIPMIFAGEEFADQMDRSVDIGKKQTDPVNYSRKNDGGWRKALFGYVANLVKFRTKCPALGEDDTDFFHVDESRGGKIMAWRRGQTGGTKRPVVVIANFSDEDTPGAEYYIPNWPDRNETGWREVSQGREVPAEWVGREPLLRWEAKMYTRWRG</sequence>
<keyword evidence="4" id="KW-1185">Reference proteome</keyword>
<reference evidence="3" key="1">
    <citation type="journal article" date="2023" name="Mol. Phylogenet. Evol.">
        <title>Genome-scale phylogeny and comparative genomics of the fungal order Sordariales.</title>
        <authorList>
            <person name="Hensen N."/>
            <person name="Bonometti L."/>
            <person name="Westerberg I."/>
            <person name="Brannstrom I.O."/>
            <person name="Guillou S."/>
            <person name="Cros-Aarteil S."/>
            <person name="Calhoun S."/>
            <person name="Haridas S."/>
            <person name="Kuo A."/>
            <person name="Mondo S."/>
            <person name="Pangilinan J."/>
            <person name="Riley R."/>
            <person name="LaButti K."/>
            <person name="Andreopoulos B."/>
            <person name="Lipzen A."/>
            <person name="Chen C."/>
            <person name="Yan M."/>
            <person name="Daum C."/>
            <person name="Ng V."/>
            <person name="Clum A."/>
            <person name="Steindorff A."/>
            <person name="Ohm R.A."/>
            <person name="Martin F."/>
            <person name="Silar P."/>
            <person name="Natvig D.O."/>
            <person name="Lalanne C."/>
            <person name="Gautier V."/>
            <person name="Ament-Velasquez S.L."/>
            <person name="Kruys A."/>
            <person name="Hutchinson M.I."/>
            <person name="Powell A.J."/>
            <person name="Barry K."/>
            <person name="Miller A.N."/>
            <person name="Grigoriev I.V."/>
            <person name="Debuchy R."/>
            <person name="Gladieux P."/>
            <person name="Hiltunen Thoren M."/>
            <person name="Johannesson H."/>
        </authorList>
    </citation>
    <scope>NUCLEOTIDE SEQUENCE</scope>
    <source>
        <strain evidence="3">CBS 955.72</strain>
    </source>
</reference>
<dbReference type="Gene3D" id="3.20.20.80">
    <property type="entry name" value="Glycosidases"/>
    <property type="match status" value="1"/>
</dbReference>
<dbReference type="InterPro" id="IPR006047">
    <property type="entry name" value="GH13_cat_dom"/>
</dbReference>
<dbReference type="SMART" id="SM00642">
    <property type="entry name" value="Aamy"/>
    <property type="match status" value="1"/>
</dbReference>
<proteinExistence type="inferred from homology"/>
<reference evidence="3" key="2">
    <citation type="submission" date="2023-06" db="EMBL/GenBank/DDBJ databases">
        <authorList>
            <consortium name="Lawrence Berkeley National Laboratory"/>
            <person name="Haridas S."/>
            <person name="Hensen N."/>
            <person name="Bonometti L."/>
            <person name="Westerberg I."/>
            <person name="Brannstrom I.O."/>
            <person name="Guillou S."/>
            <person name="Cros-Aarteil S."/>
            <person name="Calhoun S."/>
            <person name="Kuo A."/>
            <person name="Mondo S."/>
            <person name="Pangilinan J."/>
            <person name="Riley R."/>
            <person name="Labutti K."/>
            <person name="Andreopoulos B."/>
            <person name="Lipzen A."/>
            <person name="Chen C."/>
            <person name="Yanf M."/>
            <person name="Daum C."/>
            <person name="Ng V."/>
            <person name="Clum A."/>
            <person name="Steindorff A."/>
            <person name="Ohm R."/>
            <person name="Martin F."/>
            <person name="Silar P."/>
            <person name="Natvig D."/>
            <person name="Lalanne C."/>
            <person name="Gautier V."/>
            <person name="Ament-Velasquez S.L."/>
            <person name="Kruys A."/>
            <person name="Hutchinson M.I."/>
            <person name="Powell A.J."/>
            <person name="Barry K."/>
            <person name="Miller A.N."/>
            <person name="Grigoriev I.V."/>
            <person name="Debuchy R."/>
            <person name="Gladieux P."/>
            <person name="Thoren M.H."/>
            <person name="Johannesson H."/>
        </authorList>
    </citation>
    <scope>NUCLEOTIDE SEQUENCE</scope>
    <source>
        <strain evidence="3">CBS 955.72</strain>
    </source>
</reference>
<dbReference type="AlphaFoldDB" id="A0AAJ0HTG1"/>
<gene>
    <name evidence="3" type="ORF">B0T25DRAFT_4777</name>
</gene>
<accession>A0AAJ0HTG1</accession>
<dbReference type="SUPFAM" id="SSF51445">
    <property type="entry name" value="(Trans)glycosidases"/>
    <property type="match status" value="1"/>
</dbReference>
<comment type="caution">
    <text evidence="3">The sequence shown here is derived from an EMBL/GenBank/DDBJ whole genome shotgun (WGS) entry which is preliminary data.</text>
</comment>
<name>A0AAJ0HTG1_9PEZI</name>
<comment type="similarity">
    <text evidence="1">Belongs to the glycosyl hydrolase 13 family.</text>
</comment>
<evidence type="ECO:0000259" key="2">
    <source>
        <dbReference type="SMART" id="SM00642"/>
    </source>
</evidence>
<feature type="domain" description="Glycosyl hydrolase family 13 catalytic" evidence="2">
    <location>
        <begin position="200"/>
        <end position="580"/>
    </location>
</feature>
<dbReference type="PANTHER" id="PTHR10357">
    <property type="entry name" value="ALPHA-AMYLASE FAMILY MEMBER"/>
    <property type="match status" value="1"/>
</dbReference>
<dbReference type="GO" id="GO:0004556">
    <property type="term" value="F:alpha-amylase activity"/>
    <property type="evidence" value="ECO:0007669"/>
    <property type="project" value="TreeGrafter"/>
</dbReference>
<dbReference type="EMBL" id="JAUIQD010000001">
    <property type="protein sequence ID" value="KAK3362368.1"/>
    <property type="molecule type" value="Genomic_DNA"/>
</dbReference>
<dbReference type="GO" id="GO:0009313">
    <property type="term" value="P:oligosaccharide catabolic process"/>
    <property type="evidence" value="ECO:0007669"/>
    <property type="project" value="TreeGrafter"/>
</dbReference>
<dbReference type="Pfam" id="PF00128">
    <property type="entry name" value="Alpha-amylase"/>
    <property type="match status" value="1"/>
</dbReference>
<organism evidence="3 4">
    <name type="scientific">Lasiosphaeria hispida</name>
    <dbReference type="NCBI Taxonomy" id="260671"/>
    <lineage>
        <taxon>Eukaryota</taxon>
        <taxon>Fungi</taxon>
        <taxon>Dikarya</taxon>
        <taxon>Ascomycota</taxon>
        <taxon>Pezizomycotina</taxon>
        <taxon>Sordariomycetes</taxon>
        <taxon>Sordariomycetidae</taxon>
        <taxon>Sordariales</taxon>
        <taxon>Lasiosphaeriaceae</taxon>
        <taxon>Lasiosphaeria</taxon>
    </lineage>
</organism>
<evidence type="ECO:0000313" key="4">
    <source>
        <dbReference type="Proteomes" id="UP001275084"/>
    </source>
</evidence>
<evidence type="ECO:0000313" key="3">
    <source>
        <dbReference type="EMBL" id="KAK3362368.1"/>
    </source>
</evidence>
<dbReference type="InterPro" id="IPR017853">
    <property type="entry name" value="GH"/>
</dbReference>